<comment type="caution">
    <text evidence="2">The sequence shown here is derived from an EMBL/GenBank/DDBJ whole genome shotgun (WGS) entry which is preliminary data.</text>
</comment>
<evidence type="ECO:0000256" key="1">
    <source>
        <dbReference type="SAM" id="SignalP"/>
    </source>
</evidence>
<proteinExistence type="predicted"/>
<dbReference type="Gene3D" id="2.60.40.2420">
    <property type="match status" value="1"/>
</dbReference>
<reference evidence="2 3" key="1">
    <citation type="submission" date="2024-02" db="EMBL/GenBank/DDBJ databases">
        <title>New especies of Spiribacter isolated from saline water.</title>
        <authorList>
            <person name="Leon M.J."/>
            <person name="De La Haba R."/>
            <person name="Sanchez-Porro C."/>
            <person name="Ventosa A."/>
        </authorList>
    </citation>
    <scope>NUCLEOTIDE SEQUENCE [LARGE SCALE GENOMIC DNA]</scope>
    <source>
        <strain evidence="3">ag22IC6-390</strain>
    </source>
</reference>
<keyword evidence="3" id="KW-1185">Reference proteome</keyword>
<dbReference type="Proteomes" id="UP001556709">
    <property type="component" value="Unassembled WGS sequence"/>
</dbReference>
<dbReference type="InterPro" id="IPR053722">
    <property type="entry name" value="Curli_assembly_CsgC/AgfC"/>
</dbReference>
<evidence type="ECO:0000313" key="3">
    <source>
        <dbReference type="Proteomes" id="UP001556709"/>
    </source>
</evidence>
<organism evidence="2 3">
    <name type="scientific">Spiribacter pallidus</name>
    <dbReference type="NCBI Taxonomy" id="1987936"/>
    <lineage>
        <taxon>Bacteria</taxon>
        <taxon>Pseudomonadati</taxon>
        <taxon>Pseudomonadota</taxon>
        <taxon>Gammaproteobacteria</taxon>
        <taxon>Chromatiales</taxon>
        <taxon>Ectothiorhodospiraceae</taxon>
        <taxon>Spiribacter</taxon>
    </lineage>
</organism>
<dbReference type="EMBL" id="JBAKFM010000001">
    <property type="protein sequence ID" value="MEX0468574.1"/>
    <property type="molecule type" value="Genomic_DNA"/>
</dbReference>
<feature type="signal peptide" evidence="1">
    <location>
        <begin position="1"/>
        <end position="33"/>
    </location>
</feature>
<name>A0ABV3TAC7_9GAMM</name>
<gene>
    <name evidence="2" type="ORF">V6X73_02325</name>
</gene>
<evidence type="ECO:0000313" key="2">
    <source>
        <dbReference type="EMBL" id="MEX0468574.1"/>
    </source>
</evidence>
<feature type="chain" id="PRO_5046869135" evidence="1">
    <location>
        <begin position="34"/>
        <end position="152"/>
    </location>
</feature>
<sequence length="152" mass="16580">MSFKHSPYAALARGLAMGFWLLLPLLPAGPAHASEKDPVEAWVTITREAGQLVVRGHAAAAVPTRATGVLTIAAHHTAGTTRTRQSIDMRLDPSPRVIARLKLSVPEAARIEAALVVQPLNGQPIHVRQQHPLHHIWVHQPVPRSTEGYRHV</sequence>
<keyword evidence="1" id="KW-0732">Signal</keyword>
<accession>A0ABV3TAC7</accession>
<dbReference type="RefSeq" id="WP_367957925.1">
    <property type="nucleotide sequence ID" value="NZ_JBAKFK010000001.1"/>
</dbReference>
<protein>
    <submittedName>
        <fullName evidence="2">Uncharacterized protein</fullName>
    </submittedName>
</protein>